<dbReference type="EMBL" id="CASHSV030000409">
    <property type="protein sequence ID" value="CAJ2664820.1"/>
    <property type="molecule type" value="Genomic_DNA"/>
</dbReference>
<organism evidence="1 2">
    <name type="scientific">Trifolium pratense</name>
    <name type="common">Red clover</name>
    <dbReference type="NCBI Taxonomy" id="57577"/>
    <lineage>
        <taxon>Eukaryota</taxon>
        <taxon>Viridiplantae</taxon>
        <taxon>Streptophyta</taxon>
        <taxon>Embryophyta</taxon>
        <taxon>Tracheophyta</taxon>
        <taxon>Spermatophyta</taxon>
        <taxon>Magnoliopsida</taxon>
        <taxon>eudicotyledons</taxon>
        <taxon>Gunneridae</taxon>
        <taxon>Pentapetalae</taxon>
        <taxon>rosids</taxon>
        <taxon>fabids</taxon>
        <taxon>Fabales</taxon>
        <taxon>Fabaceae</taxon>
        <taxon>Papilionoideae</taxon>
        <taxon>50 kb inversion clade</taxon>
        <taxon>NPAAA clade</taxon>
        <taxon>Hologalegina</taxon>
        <taxon>IRL clade</taxon>
        <taxon>Trifolieae</taxon>
        <taxon>Trifolium</taxon>
    </lineage>
</organism>
<name>A0ACB0L7P3_TRIPR</name>
<dbReference type="Proteomes" id="UP001177021">
    <property type="component" value="Unassembled WGS sequence"/>
</dbReference>
<evidence type="ECO:0000313" key="2">
    <source>
        <dbReference type="Proteomes" id="UP001177021"/>
    </source>
</evidence>
<evidence type="ECO:0000313" key="1">
    <source>
        <dbReference type="EMBL" id="CAJ2664820.1"/>
    </source>
</evidence>
<proteinExistence type="predicted"/>
<gene>
    <name evidence="1" type="ORF">MILVUS5_LOCUS29937</name>
</gene>
<keyword evidence="2" id="KW-1185">Reference proteome</keyword>
<reference evidence="1" key="1">
    <citation type="submission" date="2023-10" db="EMBL/GenBank/DDBJ databases">
        <authorList>
            <person name="Rodriguez Cubillos JULIANA M."/>
            <person name="De Vega J."/>
        </authorList>
    </citation>
    <scope>NUCLEOTIDE SEQUENCE</scope>
</reference>
<comment type="caution">
    <text evidence="1">The sequence shown here is derived from an EMBL/GenBank/DDBJ whole genome shotgun (WGS) entry which is preliminary data.</text>
</comment>
<sequence>MMERKMVFSLFFFLIVVFAAQEAVMQIEASEIICFTYKGPCRHNSGGDSVVCHLKCLLMNKIISGGFCENDKCICEVG</sequence>
<accession>A0ACB0L7P3</accession>
<protein>
    <submittedName>
        <fullName evidence="1">Uncharacterized protein</fullName>
    </submittedName>
</protein>